<dbReference type="Gene3D" id="1.10.10.10">
    <property type="entry name" value="Winged helix-like DNA-binding domain superfamily/Winged helix DNA-binding domain"/>
    <property type="match status" value="1"/>
</dbReference>
<evidence type="ECO:0000259" key="1">
    <source>
        <dbReference type="SMART" id="SM01043"/>
    </source>
</evidence>
<dbReference type="RefSeq" id="WP_380217373.1">
    <property type="nucleotide sequence ID" value="NZ_JBHTBN010000003.1"/>
</dbReference>
<dbReference type="SMART" id="SM01043">
    <property type="entry name" value="BTAD"/>
    <property type="match status" value="1"/>
</dbReference>
<dbReference type="EMBL" id="JBHTBN010000003">
    <property type="protein sequence ID" value="MFC7357527.1"/>
    <property type="molecule type" value="Genomic_DNA"/>
</dbReference>
<feature type="domain" description="Bacterial transcriptional activator" evidence="1">
    <location>
        <begin position="121"/>
        <end position="264"/>
    </location>
</feature>
<dbReference type="Proteomes" id="UP001596415">
    <property type="component" value="Unassembled WGS sequence"/>
</dbReference>
<dbReference type="InterPro" id="IPR011990">
    <property type="entry name" value="TPR-like_helical_dom_sf"/>
</dbReference>
<dbReference type="SUPFAM" id="SSF48452">
    <property type="entry name" value="TPR-like"/>
    <property type="match status" value="1"/>
</dbReference>
<name>A0ABW2MVH9_9FLAO</name>
<evidence type="ECO:0000313" key="2">
    <source>
        <dbReference type="EMBL" id="MFC7357527.1"/>
    </source>
</evidence>
<organism evidence="2 3">
    <name type="scientific">Jejudonia soesokkakensis</name>
    <dbReference type="NCBI Taxonomy" id="1323432"/>
    <lineage>
        <taxon>Bacteria</taxon>
        <taxon>Pseudomonadati</taxon>
        <taxon>Bacteroidota</taxon>
        <taxon>Flavobacteriia</taxon>
        <taxon>Flavobacteriales</taxon>
        <taxon>Flavobacteriaceae</taxon>
        <taxon>Jejudonia</taxon>
    </lineage>
</organism>
<dbReference type="PANTHER" id="PTHR35807:SF2">
    <property type="entry name" value="TRANSCRIPTIONAL ACTIVATOR DOMAIN"/>
    <property type="match status" value="1"/>
</dbReference>
<sequence>MKDLRNQLEALRTFEQDAPIRIQTLGHFNLWREGEKVPNKEWGRDKTLQLLQYLISNRQRNAIHKERIMEHLWEEGDDRDFKVALHGVNKAMEPNRPSRTEPKYLLRQGVSYELDMEQVWIDVDALEKYVIIGNEAFGKDTELAKDAYKAAIALYHGSYLPNRIFEDWSSEEREKTQIHILGAYVTLAELILPENPMESVRLAQAAITIDPTWEDAYRIQMQGYIAKGNRPQALKVYQKCADVLETEYGINPLPETKKLLQEIEEMK</sequence>
<gene>
    <name evidence="2" type="ORF">ACFQO1_07495</name>
</gene>
<dbReference type="InterPro" id="IPR005158">
    <property type="entry name" value="BTAD"/>
</dbReference>
<dbReference type="Pfam" id="PF03704">
    <property type="entry name" value="BTAD"/>
    <property type="match status" value="1"/>
</dbReference>
<proteinExistence type="predicted"/>
<reference evidence="3" key="1">
    <citation type="journal article" date="2019" name="Int. J. Syst. Evol. Microbiol.">
        <title>The Global Catalogue of Microorganisms (GCM) 10K type strain sequencing project: providing services to taxonomists for standard genome sequencing and annotation.</title>
        <authorList>
            <consortium name="The Broad Institute Genomics Platform"/>
            <consortium name="The Broad Institute Genome Sequencing Center for Infectious Disease"/>
            <person name="Wu L."/>
            <person name="Ma J."/>
        </authorList>
    </citation>
    <scope>NUCLEOTIDE SEQUENCE [LARGE SCALE GENOMIC DNA]</scope>
    <source>
        <strain evidence="3">CGMCC 1.16306</strain>
    </source>
</reference>
<protein>
    <submittedName>
        <fullName evidence="2">BTAD domain-containing putative transcriptional regulator</fullName>
    </submittedName>
</protein>
<dbReference type="InterPro" id="IPR036388">
    <property type="entry name" value="WH-like_DNA-bd_sf"/>
</dbReference>
<accession>A0ABW2MVH9</accession>
<evidence type="ECO:0000313" key="3">
    <source>
        <dbReference type="Proteomes" id="UP001596415"/>
    </source>
</evidence>
<comment type="caution">
    <text evidence="2">The sequence shown here is derived from an EMBL/GenBank/DDBJ whole genome shotgun (WGS) entry which is preliminary data.</text>
</comment>
<dbReference type="InterPro" id="IPR051677">
    <property type="entry name" value="AfsR-DnrI-RedD_regulator"/>
</dbReference>
<dbReference type="Gene3D" id="1.25.40.10">
    <property type="entry name" value="Tetratricopeptide repeat domain"/>
    <property type="match status" value="1"/>
</dbReference>
<keyword evidence="3" id="KW-1185">Reference proteome</keyword>
<dbReference type="PANTHER" id="PTHR35807">
    <property type="entry name" value="TRANSCRIPTIONAL REGULATOR REDD-RELATED"/>
    <property type="match status" value="1"/>
</dbReference>